<reference evidence="17 18" key="2">
    <citation type="submission" date="2019-01" db="EMBL/GenBank/DDBJ databases">
        <title>A chromosome length genome reference of the Java medaka (oryzias javanicus).</title>
        <authorList>
            <person name="Herpin A."/>
            <person name="Takehana Y."/>
            <person name="Naruse K."/>
            <person name="Ansai S."/>
            <person name="Kawaguchi M."/>
        </authorList>
    </citation>
    <scope>NUCLEOTIDE SEQUENCE [LARGE SCALE GENOMIC DNA]</scope>
    <source>
        <strain evidence="17">RS831</strain>
        <tissue evidence="17">Whole body</tissue>
    </source>
</reference>
<keyword evidence="9" id="KW-0146">Chitin degradation</keyword>
<dbReference type="PROSITE" id="PS50940">
    <property type="entry name" value="CHIT_BIND_II"/>
    <property type="match status" value="1"/>
</dbReference>
<dbReference type="SUPFAM" id="SSF51445">
    <property type="entry name" value="(Trans)glycosidases"/>
    <property type="match status" value="1"/>
</dbReference>
<reference evidence="17 18" key="1">
    <citation type="submission" date="2018-11" db="EMBL/GenBank/DDBJ databases">
        <authorList>
            <person name="Lopez-Roques C."/>
            <person name="Donnadieu C."/>
            <person name="Bouchez O."/>
            <person name="Klopp C."/>
            <person name="Cabau C."/>
            <person name="Zahm M."/>
        </authorList>
    </citation>
    <scope>NUCLEOTIDE SEQUENCE [LARGE SCALE GENOMIC DNA]</scope>
    <source>
        <strain evidence="17">RS831</strain>
        <tissue evidence="17">Whole body</tissue>
    </source>
</reference>
<keyword evidence="13" id="KW-0624">Polysaccharide degradation</keyword>
<evidence type="ECO:0000259" key="16">
    <source>
        <dbReference type="PROSITE" id="PS51910"/>
    </source>
</evidence>
<dbReference type="PROSITE" id="PS51910">
    <property type="entry name" value="GH18_2"/>
    <property type="match status" value="1"/>
</dbReference>
<keyword evidence="11" id="KW-0119">Carbohydrate metabolism</keyword>
<evidence type="ECO:0000256" key="2">
    <source>
        <dbReference type="ARBA" id="ARBA00004613"/>
    </source>
</evidence>
<evidence type="ECO:0000256" key="1">
    <source>
        <dbReference type="ARBA" id="ARBA00000822"/>
    </source>
</evidence>
<feature type="chain" id="PRO_5019572154" description="chitinase" evidence="14">
    <location>
        <begin position="20"/>
        <end position="428"/>
    </location>
</feature>
<evidence type="ECO:0000256" key="13">
    <source>
        <dbReference type="ARBA" id="ARBA00023326"/>
    </source>
</evidence>
<dbReference type="AlphaFoldDB" id="A0A437DDK1"/>
<gene>
    <name evidence="17" type="ORF">OJAV_G00043320</name>
</gene>
<sequence length="428" mass="47608">MARLLAAVCVLLTLHIASSSKLVCHMTNWAQYRPGSAAFTPENIDPFLCTHVIYALATINSFNQITPIEWNDQQMYSSLNGLKNINPALKTLLSVGGTVNGVSPFIAMVARPETRADFIRSAISFLQRFTLLLSELSQAFEDDARENRKTRLILSANVAAIHTTVDRAYEVNKIVSHTDFLNVMTYDFHGSWEPITAHNSPLYRSSVDSGSHVHYNINSSISYWLSLGAPAEKLLLGFPTYGRTYRLSTAANGLGAPSNGPADAGPYTRTAGFWAYYEVCDFTNSATVSWINEQAVPYATYGNAWVGFDDQRSFSSKVQWMTANNLGGAHVWTLDMDDFKGSFCSNGDFPLINHLRMSMGFTPKPTTTPRPTTTRNPTDDFCLGRPDGLYENIADKTTYFQCFNGNTFLHRCPSGLIYWDSCKCCNWP</sequence>
<keyword evidence="18" id="KW-1185">Reference proteome</keyword>
<dbReference type="InterPro" id="IPR001223">
    <property type="entry name" value="Glyco_hydro18_cat"/>
</dbReference>
<dbReference type="Pfam" id="PF01607">
    <property type="entry name" value="CBM_14"/>
    <property type="match status" value="1"/>
</dbReference>
<keyword evidence="8" id="KW-0378">Hydrolase</keyword>
<evidence type="ECO:0000313" key="18">
    <source>
        <dbReference type="Proteomes" id="UP000283210"/>
    </source>
</evidence>
<dbReference type="SMART" id="SM00636">
    <property type="entry name" value="Glyco_18"/>
    <property type="match status" value="1"/>
</dbReference>
<evidence type="ECO:0000256" key="8">
    <source>
        <dbReference type="ARBA" id="ARBA00022801"/>
    </source>
</evidence>
<dbReference type="GO" id="GO:0008843">
    <property type="term" value="F:endochitinase activity"/>
    <property type="evidence" value="ECO:0007669"/>
    <property type="project" value="UniProtKB-EC"/>
</dbReference>
<dbReference type="InterPro" id="IPR029070">
    <property type="entry name" value="Chitinase_insertion_sf"/>
</dbReference>
<dbReference type="GO" id="GO:0006032">
    <property type="term" value="P:chitin catabolic process"/>
    <property type="evidence" value="ECO:0007669"/>
    <property type="project" value="UniProtKB-KW"/>
</dbReference>
<dbReference type="SUPFAM" id="SSF54556">
    <property type="entry name" value="Chitinase insertion domain"/>
    <property type="match status" value="1"/>
</dbReference>
<evidence type="ECO:0000256" key="9">
    <source>
        <dbReference type="ARBA" id="ARBA00023024"/>
    </source>
</evidence>
<dbReference type="EC" id="3.2.1.14" evidence="4"/>
<dbReference type="EMBL" id="CM012441">
    <property type="protein sequence ID" value="RVE72877.1"/>
    <property type="molecule type" value="Genomic_DNA"/>
</dbReference>
<dbReference type="FunFam" id="2.170.140.10:FF:000001">
    <property type="entry name" value="Acidic mammalian chitinase"/>
    <property type="match status" value="1"/>
</dbReference>
<keyword evidence="12" id="KW-0326">Glycosidase</keyword>
<dbReference type="Gene3D" id="3.20.20.80">
    <property type="entry name" value="Glycosidases"/>
    <property type="match status" value="2"/>
</dbReference>
<dbReference type="FunFam" id="3.20.20.80:FF:000081">
    <property type="entry name" value="Chitinase 1"/>
    <property type="match status" value="1"/>
</dbReference>
<dbReference type="CDD" id="cd02872">
    <property type="entry name" value="GH18_chitolectin_chitotriosidase"/>
    <property type="match status" value="1"/>
</dbReference>
<evidence type="ECO:0000256" key="12">
    <source>
        <dbReference type="ARBA" id="ARBA00023295"/>
    </source>
</evidence>
<dbReference type="GO" id="GO:0000272">
    <property type="term" value="P:polysaccharide catabolic process"/>
    <property type="evidence" value="ECO:0007669"/>
    <property type="project" value="UniProtKB-KW"/>
</dbReference>
<dbReference type="PANTHER" id="PTHR11177">
    <property type="entry name" value="CHITINASE"/>
    <property type="match status" value="1"/>
</dbReference>
<keyword evidence="10" id="KW-1015">Disulfide bond</keyword>
<evidence type="ECO:0000256" key="5">
    <source>
        <dbReference type="ARBA" id="ARBA00022525"/>
    </source>
</evidence>
<dbReference type="FunFam" id="3.10.50.10:FF:000001">
    <property type="entry name" value="Chitinase 3-like 1"/>
    <property type="match status" value="1"/>
</dbReference>
<protein>
    <recommendedName>
        <fullName evidence="4">chitinase</fullName>
        <ecNumber evidence="4">3.2.1.14</ecNumber>
    </recommendedName>
</protein>
<evidence type="ECO:0000256" key="11">
    <source>
        <dbReference type="ARBA" id="ARBA00023277"/>
    </source>
</evidence>
<keyword evidence="5" id="KW-0964">Secreted</keyword>
<comment type="subcellular location">
    <subcellularLocation>
        <location evidence="2">Secreted</location>
    </subcellularLocation>
</comment>
<evidence type="ECO:0000256" key="4">
    <source>
        <dbReference type="ARBA" id="ARBA00012729"/>
    </source>
</evidence>
<dbReference type="Pfam" id="PF00704">
    <property type="entry name" value="Glyco_hydro_18"/>
    <property type="match status" value="1"/>
</dbReference>
<dbReference type="GO" id="GO:0005576">
    <property type="term" value="C:extracellular region"/>
    <property type="evidence" value="ECO:0007669"/>
    <property type="project" value="UniProtKB-SubCell"/>
</dbReference>
<evidence type="ECO:0000259" key="15">
    <source>
        <dbReference type="PROSITE" id="PS50940"/>
    </source>
</evidence>
<feature type="signal peptide" evidence="14">
    <location>
        <begin position="1"/>
        <end position="19"/>
    </location>
</feature>
<accession>A0A437DDK1</accession>
<proteinExistence type="inferred from homology"/>
<comment type="similarity">
    <text evidence="3">Belongs to the glycosyl hydrolase 18 family. Chitinase class II subfamily.</text>
</comment>
<dbReference type="InterPro" id="IPR002557">
    <property type="entry name" value="Chitin-bd_dom"/>
</dbReference>
<organism evidence="17 18">
    <name type="scientific">Oryzias javanicus</name>
    <name type="common">Javanese ricefish</name>
    <name type="synonym">Aplocheilus javanicus</name>
    <dbReference type="NCBI Taxonomy" id="123683"/>
    <lineage>
        <taxon>Eukaryota</taxon>
        <taxon>Metazoa</taxon>
        <taxon>Chordata</taxon>
        <taxon>Craniata</taxon>
        <taxon>Vertebrata</taxon>
        <taxon>Euteleostomi</taxon>
        <taxon>Actinopterygii</taxon>
        <taxon>Neopterygii</taxon>
        <taxon>Teleostei</taxon>
        <taxon>Neoteleostei</taxon>
        <taxon>Acanthomorphata</taxon>
        <taxon>Ovalentaria</taxon>
        <taxon>Atherinomorphae</taxon>
        <taxon>Beloniformes</taxon>
        <taxon>Adrianichthyidae</taxon>
        <taxon>Oryziinae</taxon>
        <taxon>Oryzias</taxon>
    </lineage>
</organism>
<evidence type="ECO:0000256" key="7">
    <source>
        <dbReference type="ARBA" id="ARBA00022729"/>
    </source>
</evidence>
<evidence type="ECO:0000313" key="17">
    <source>
        <dbReference type="EMBL" id="RVE72877.1"/>
    </source>
</evidence>
<evidence type="ECO:0000256" key="3">
    <source>
        <dbReference type="ARBA" id="ARBA00009121"/>
    </source>
</evidence>
<dbReference type="Gene3D" id="3.10.50.10">
    <property type="match status" value="1"/>
</dbReference>
<dbReference type="PANTHER" id="PTHR11177:SF332">
    <property type="entry name" value="CHITINASE"/>
    <property type="match status" value="1"/>
</dbReference>
<evidence type="ECO:0000256" key="6">
    <source>
        <dbReference type="ARBA" id="ARBA00022669"/>
    </source>
</evidence>
<name>A0A437DDK1_ORYJA</name>
<dbReference type="OrthoDB" id="76388at2759"/>
<keyword evidence="6" id="KW-0147">Chitin-binding</keyword>
<evidence type="ECO:0000256" key="10">
    <source>
        <dbReference type="ARBA" id="ARBA00023157"/>
    </source>
</evidence>
<feature type="domain" description="GH18" evidence="16">
    <location>
        <begin position="20"/>
        <end position="362"/>
    </location>
</feature>
<dbReference type="InterPro" id="IPR036508">
    <property type="entry name" value="Chitin-bd_dom_sf"/>
</dbReference>
<dbReference type="InterPro" id="IPR017853">
    <property type="entry name" value="GH"/>
</dbReference>
<dbReference type="InterPro" id="IPR050314">
    <property type="entry name" value="Glycosyl_Hydrlase_18"/>
</dbReference>
<dbReference type="Proteomes" id="UP000283210">
    <property type="component" value="Chromosome 5"/>
</dbReference>
<dbReference type="GO" id="GO:0008061">
    <property type="term" value="F:chitin binding"/>
    <property type="evidence" value="ECO:0007669"/>
    <property type="project" value="UniProtKB-KW"/>
</dbReference>
<comment type="catalytic activity">
    <reaction evidence="1">
        <text>Random endo-hydrolysis of N-acetyl-beta-D-glucosaminide (1-&gt;4)-beta-linkages in chitin and chitodextrins.</text>
        <dbReference type="EC" id="3.2.1.14"/>
    </reaction>
</comment>
<dbReference type="Gene3D" id="2.170.140.10">
    <property type="entry name" value="Chitin binding domain"/>
    <property type="match status" value="1"/>
</dbReference>
<keyword evidence="7 14" id="KW-0732">Signal</keyword>
<evidence type="ECO:0000256" key="14">
    <source>
        <dbReference type="SAM" id="SignalP"/>
    </source>
</evidence>
<dbReference type="SUPFAM" id="SSF57625">
    <property type="entry name" value="Invertebrate chitin-binding proteins"/>
    <property type="match status" value="1"/>
</dbReference>
<feature type="domain" description="Chitin-binding type-2" evidence="15">
    <location>
        <begin position="379"/>
        <end position="428"/>
    </location>
</feature>
<dbReference type="InterPro" id="IPR011583">
    <property type="entry name" value="Chitinase_II/V-like_cat"/>
</dbReference>